<dbReference type="Proteomes" id="UP001597227">
    <property type="component" value="Unassembled WGS sequence"/>
</dbReference>
<dbReference type="RefSeq" id="WP_388041872.1">
    <property type="nucleotide sequence ID" value="NZ_JBHUEK010000034.1"/>
</dbReference>
<comment type="caution">
    <text evidence="2">The sequence shown here is derived from an EMBL/GenBank/DDBJ whole genome shotgun (WGS) entry which is preliminary data.</text>
</comment>
<evidence type="ECO:0000313" key="2">
    <source>
        <dbReference type="EMBL" id="MFD1781532.1"/>
    </source>
</evidence>
<feature type="compositionally biased region" description="Basic residues" evidence="1">
    <location>
        <begin position="74"/>
        <end position="88"/>
    </location>
</feature>
<evidence type="ECO:0000256" key="1">
    <source>
        <dbReference type="SAM" id="MobiDB-lite"/>
    </source>
</evidence>
<dbReference type="EMBL" id="JBHUEK010000034">
    <property type="protein sequence ID" value="MFD1781532.1"/>
    <property type="molecule type" value="Genomic_DNA"/>
</dbReference>
<evidence type="ECO:0000313" key="3">
    <source>
        <dbReference type="Proteomes" id="UP001597227"/>
    </source>
</evidence>
<feature type="region of interest" description="Disordered" evidence="1">
    <location>
        <begin position="61"/>
        <end position="88"/>
    </location>
</feature>
<accession>A0ABW4MUB4</accession>
<dbReference type="Pfam" id="PF11213">
    <property type="entry name" value="DUF3006"/>
    <property type="match status" value="1"/>
</dbReference>
<organism evidence="2 3">
    <name type="scientific">Fredinandcohnia salidurans</name>
    <dbReference type="NCBI Taxonomy" id="2595041"/>
    <lineage>
        <taxon>Bacteria</taxon>
        <taxon>Bacillati</taxon>
        <taxon>Bacillota</taxon>
        <taxon>Bacilli</taxon>
        <taxon>Bacillales</taxon>
        <taxon>Bacillaceae</taxon>
        <taxon>Fredinandcohnia</taxon>
    </lineage>
</organism>
<name>A0ABW4MUB4_9BACI</name>
<protein>
    <submittedName>
        <fullName evidence="2">DUF3006 domain-containing protein</fullName>
    </submittedName>
</protein>
<dbReference type="InterPro" id="IPR021377">
    <property type="entry name" value="DUF3006"/>
</dbReference>
<proteinExistence type="predicted"/>
<keyword evidence="3" id="KW-1185">Reference proteome</keyword>
<sequence length="88" mass="10041">MKGYLDRIEENQHAVILVEEINKEFIIPISKLPNGAKAGSYLNLTIENEIITSITLNENETSTQQQKLDDMMSKLRKKSSGSKFKKKE</sequence>
<gene>
    <name evidence="2" type="ORF">ACFSFW_23065</name>
</gene>
<reference evidence="3" key="1">
    <citation type="journal article" date="2019" name="Int. J. Syst. Evol. Microbiol.">
        <title>The Global Catalogue of Microorganisms (GCM) 10K type strain sequencing project: providing services to taxonomists for standard genome sequencing and annotation.</title>
        <authorList>
            <consortium name="The Broad Institute Genomics Platform"/>
            <consortium name="The Broad Institute Genome Sequencing Center for Infectious Disease"/>
            <person name="Wu L."/>
            <person name="Ma J."/>
        </authorList>
    </citation>
    <scope>NUCLEOTIDE SEQUENCE [LARGE SCALE GENOMIC DNA]</scope>
    <source>
        <strain evidence="3">CCUG 15531</strain>
    </source>
</reference>